<dbReference type="EMBL" id="JBFXLU010000205">
    <property type="protein sequence ID" value="KAL2835423.1"/>
    <property type="molecule type" value="Genomic_DNA"/>
</dbReference>
<gene>
    <name evidence="1" type="ORF">BJY01DRAFT_223694</name>
</gene>
<evidence type="ECO:0000313" key="2">
    <source>
        <dbReference type="Proteomes" id="UP001610446"/>
    </source>
</evidence>
<organism evidence="1 2">
    <name type="scientific">Aspergillus pseudoustus</name>
    <dbReference type="NCBI Taxonomy" id="1810923"/>
    <lineage>
        <taxon>Eukaryota</taxon>
        <taxon>Fungi</taxon>
        <taxon>Dikarya</taxon>
        <taxon>Ascomycota</taxon>
        <taxon>Pezizomycotina</taxon>
        <taxon>Eurotiomycetes</taxon>
        <taxon>Eurotiomycetidae</taxon>
        <taxon>Eurotiales</taxon>
        <taxon>Aspergillaceae</taxon>
        <taxon>Aspergillus</taxon>
        <taxon>Aspergillus subgen. Nidulantes</taxon>
    </lineage>
</organism>
<evidence type="ECO:0000313" key="1">
    <source>
        <dbReference type="EMBL" id="KAL2835423.1"/>
    </source>
</evidence>
<reference evidence="1 2" key="1">
    <citation type="submission" date="2024-07" db="EMBL/GenBank/DDBJ databases">
        <title>Section-level genome sequencing and comparative genomics of Aspergillus sections Usti and Cavernicolus.</title>
        <authorList>
            <consortium name="Lawrence Berkeley National Laboratory"/>
            <person name="Nybo J.L."/>
            <person name="Vesth T.C."/>
            <person name="Theobald S."/>
            <person name="Frisvad J.C."/>
            <person name="Larsen T.O."/>
            <person name="Kjaerboelling I."/>
            <person name="Rothschild-Mancinelli K."/>
            <person name="Lyhne E.K."/>
            <person name="Kogle M.E."/>
            <person name="Barry K."/>
            <person name="Clum A."/>
            <person name="Na H."/>
            <person name="Ledsgaard L."/>
            <person name="Lin J."/>
            <person name="Lipzen A."/>
            <person name="Kuo A."/>
            <person name="Riley R."/>
            <person name="Mondo S."/>
            <person name="Labutti K."/>
            <person name="Haridas S."/>
            <person name="Pangalinan J."/>
            <person name="Salamov A.A."/>
            <person name="Simmons B.A."/>
            <person name="Magnuson J.K."/>
            <person name="Chen J."/>
            <person name="Drula E."/>
            <person name="Henrissat B."/>
            <person name="Wiebenga A."/>
            <person name="Lubbers R.J."/>
            <person name="Gomes A.C."/>
            <person name="Makela M.R."/>
            <person name="Stajich J."/>
            <person name="Grigoriev I.V."/>
            <person name="Mortensen U.H."/>
            <person name="De Vries R.P."/>
            <person name="Baker S.E."/>
            <person name="Andersen M.R."/>
        </authorList>
    </citation>
    <scope>NUCLEOTIDE SEQUENCE [LARGE SCALE GENOMIC DNA]</scope>
    <source>
        <strain evidence="1 2">CBS 123904</strain>
    </source>
</reference>
<protein>
    <submittedName>
        <fullName evidence="1">Uncharacterized protein</fullName>
    </submittedName>
</protein>
<keyword evidence="2" id="KW-1185">Reference proteome</keyword>
<comment type="caution">
    <text evidence="1">The sequence shown here is derived from an EMBL/GenBank/DDBJ whole genome shotgun (WGS) entry which is preliminary data.</text>
</comment>
<proteinExistence type="predicted"/>
<name>A0ABR4J8R2_9EURO</name>
<accession>A0ABR4J8R2</accession>
<dbReference type="Proteomes" id="UP001610446">
    <property type="component" value="Unassembled WGS sequence"/>
</dbReference>
<sequence>MLFVDGDRLLLRTMSRILRPNVYYLFDFGPRICGEKSNAARNLATGKKKTKVS</sequence>